<accession>A0A6L2PER6</accession>
<feature type="region of interest" description="Disordered" evidence="1">
    <location>
        <begin position="1"/>
        <end position="28"/>
    </location>
</feature>
<protein>
    <submittedName>
        <fullName evidence="2">Uncharacterized protein</fullName>
    </submittedName>
</protein>
<organism evidence="2 3">
    <name type="scientific">Coptotermes formosanus</name>
    <name type="common">Formosan subterranean termite</name>
    <dbReference type="NCBI Taxonomy" id="36987"/>
    <lineage>
        <taxon>Eukaryota</taxon>
        <taxon>Metazoa</taxon>
        <taxon>Ecdysozoa</taxon>
        <taxon>Arthropoda</taxon>
        <taxon>Hexapoda</taxon>
        <taxon>Insecta</taxon>
        <taxon>Pterygota</taxon>
        <taxon>Neoptera</taxon>
        <taxon>Polyneoptera</taxon>
        <taxon>Dictyoptera</taxon>
        <taxon>Blattodea</taxon>
        <taxon>Blattoidea</taxon>
        <taxon>Termitoidae</taxon>
        <taxon>Rhinotermitidae</taxon>
        <taxon>Coptotermes</taxon>
    </lineage>
</organism>
<reference evidence="3" key="1">
    <citation type="submission" date="2020-01" db="EMBL/GenBank/DDBJ databases">
        <title>Draft genome sequence of the Termite Coptotermes fromosanus.</title>
        <authorList>
            <person name="Itakura S."/>
            <person name="Yosikawa Y."/>
            <person name="Umezawa K."/>
        </authorList>
    </citation>
    <scope>NUCLEOTIDE SEQUENCE [LARGE SCALE GENOMIC DNA]</scope>
</reference>
<dbReference type="PANTHER" id="PTHR46370:SF1">
    <property type="entry name" value="GPALPP MOTIFS-CONTAINING PROTEIN 1"/>
    <property type="match status" value="1"/>
</dbReference>
<dbReference type="EMBL" id="BLKM01000271">
    <property type="protein sequence ID" value="GFG30964.1"/>
    <property type="molecule type" value="Genomic_DNA"/>
</dbReference>
<keyword evidence="3" id="KW-1185">Reference proteome</keyword>
<dbReference type="OrthoDB" id="341477at2759"/>
<sequence>MIGPSLSPELNQGANHPVPLVPNPTNKRNVQASGIGPPLPAHLPTGYSEGLSTENYLESHSCHMTSIAPLYKETDKGGDSSILIHYAGVSDEEDDRDIPQDQMYGPALPPGLTVGSTTGGQTALGMMGPCLPPAMKLSDSVDHGSSDSDTDVVGPMPAPSANCSTSYLQEQLDDRALRMKRKLAGEET</sequence>
<name>A0A6L2PER6_COPFO</name>
<dbReference type="AlphaFoldDB" id="A0A6L2PER6"/>
<gene>
    <name evidence="2" type="ORF">Cfor_01131</name>
</gene>
<dbReference type="InterPro" id="IPR046331">
    <property type="entry name" value="GPAM1-like"/>
</dbReference>
<proteinExistence type="predicted"/>
<evidence type="ECO:0000313" key="3">
    <source>
        <dbReference type="Proteomes" id="UP000502823"/>
    </source>
</evidence>
<comment type="caution">
    <text evidence="2">The sequence shown here is derived from an EMBL/GenBank/DDBJ whole genome shotgun (WGS) entry which is preliminary data.</text>
</comment>
<dbReference type="Proteomes" id="UP000502823">
    <property type="component" value="Unassembled WGS sequence"/>
</dbReference>
<evidence type="ECO:0000256" key="1">
    <source>
        <dbReference type="SAM" id="MobiDB-lite"/>
    </source>
</evidence>
<feature type="region of interest" description="Disordered" evidence="1">
    <location>
        <begin position="137"/>
        <end position="164"/>
    </location>
</feature>
<dbReference type="PANTHER" id="PTHR46370">
    <property type="entry name" value="GPALPP MOTIFS-CONTAINING PROTEIN 1"/>
    <property type="match status" value="1"/>
</dbReference>
<dbReference type="InParanoid" id="A0A6L2PER6"/>
<evidence type="ECO:0000313" key="2">
    <source>
        <dbReference type="EMBL" id="GFG30964.1"/>
    </source>
</evidence>